<feature type="region of interest" description="Disordered" evidence="1">
    <location>
        <begin position="275"/>
        <end position="294"/>
    </location>
</feature>
<feature type="compositionally biased region" description="Basic and acidic residues" evidence="1">
    <location>
        <begin position="168"/>
        <end position="184"/>
    </location>
</feature>
<dbReference type="Proteomes" id="UP000008141">
    <property type="component" value="Unassembled WGS sequence"/>
</dbReference>
<evidence type="ECO:0000256" key="1">
    <source>
        <dbReference type="SAM" id="MobiDB-lite"/>
    </source>
</evidence>
<name>E1Z7E5_CHLVA</name>
<evidence type="ECO:0000313" key="2">
    <source>
        <dbReference type="EMBL" id="EFN57906.1"/>
    </source>
</evidence>
<feature type="region of interest" description="Disordered" evidence="1">
    <location>
        <begin position="1"/>
        <end position="23"/>
    </location>
</feature>
<dbReference type="EMBL" id="GL433838">
    <property type="protein sequence ID" value="EFN57906.1"/>
    <property type="molecule type" value="Genomic_DNA"/>
</dbReference>
<dbReference type="STRING" id="554065.E1Z7E5"/>
<dbReference type="InterPro" id="IPR006886">
    <property type="entry name" value="RNA_pol_III_Rpc5"/>
</dbReference>
<proteinExistence type="predicted"/>
<feature type="region of interest" description="Disordered" evidence="1">
    <location>
        <begin position="167"/>
        <end position="194"/>
    </location>
</feature>
<reference evidence="2 3" key="1">
    <citation type="journal article" date="2010" name="Plant Cell">
        <title>The Chlorella variabilis NC64A genome reveals adaptation to photosymbiosis, coevolution with viruses, and cryptic sex.</title>
        <authorList>
            <person name="Blanc G."/>
            <person name="Duncan G."/>
            <person name="Agarkova I."/>
            <person name="Borodovsky M."/>
            <person name="Gurnon J."/>
            <person name="Kuo A."/>
            <person name="Lindquist E."/>
            <person name="Lucas S."/>
            <person name="Pangilinan J."/>
            <person name="Polle J."/>
            <person name="Salamov A."/>
            <person name="Terry A."/>
            <person name="Yamada T."/>
            <person name="Dunigan D.D."/>
            <person name="Grigoriev I.V."/>
            <person name="Claverie J.M."/>
            <person name="Van Etten J.L."/>
        </authorList>
    </citation>
    <scope>NUCLEOTIDE SEQUENCE [LARGE SCALE GENOMIC DNA]</scope>
    <source>
        <strain evidence="2 3">NC64A</strain>
    </source>
</reference>
<dbReference type="InParanoid" id="E1Z7E5"/>
<evidence type="ECO:0008006" key="4">
    <source>
        <dbReference type="Google" id="ProtNLM"/>
    </source>
</evidence>
<protein>
    <recommendedName>
        <fullName evidence="4">DNA-directed RNA polymerase III subunit RPC5</fullName>
    </recommendedName>
</protein>
<dbReference type="PANTHER" id="PTHR12069:SF0">
    <property type="entry name" value="DNA-DIRECTED RNA POLYMERASE III SUBUNIT RPC5"/>
    <property type="match status" value="1"/>
</dbReference>
<dbReference type="GeneID" id="17357523"/>
<evidence type="ECO:0000313" key="3">
    <source>
        <dbReference type="Proteomes" id="UP000008141"/>
    </source>
</evidence>
<organism evidence="3">
    <name type="scientific">Chlorella variabilis</name>
    <name type="common">Green alga</name>
    <dbReference type="NCBI Taxonomy" id="554065"/>
    <lineage>
        <taxon>Eukaryota</taxon>
        <taxon>Viridiplantae</taxon>
        <taxon>Chlorophyta</taxon>
        <taxon>core chlorophytes</taxon>
        <taxon>Trebouxiophyceae</taxon>
        <taxon>Chlorellales</taxon>
        <taxon>Chlorellaceae</taxon>
        <taxon>Chlorella clade</taxon>
        <taxon>Chlorella</taxon>
    </lineage>
</organism>
<dbReference type="GO" id="GO:0042797">
    <property type="term" value="P:tRNA transcription by RNA polymerase III"/>
    <property type="evidence" value="ECO:0007669"/>
    <property type="project" value="TreeGrafter"/>
</dbReference>
<sequence>MAPPVLPDSTTVVPTETHGLPGEDDKIVRELDVYLLQGELGQGTQARRAAAAAATFLLQFPLRPPWRPYHTDRVGLENVKLKPKVKKLQCEVPLETNSRNYNGNAEPSRHAVAAAACRSDDPAKISAITLQSARLEQRTAFAAGFVEEDRLMLLPIDEALQLRPSLAHLDKEKDQSAARKKQDGGEEEDQKQPELLQLTVQVKRRETEQQAEARLKSYAHLAEQEKADQWVALDYHGGASDLAQTVWSKLVSADNKPDVGVTLSREQYLDAIVPGSSSLQGQEPASWAGGGTAGKEFGKPAAAGAAAAGRAAGGDGQQQAGAAVPEEVQPAIVACTMVLLKQAQVVNIDAIRGMLARQGGAAVKALAEGASDAALHQAVLASGEITHLRKSYFPTRLGNTALDPLRDVVIELLRDQEQLKRSDIVEAAKARGIGVSDALYSRVVKELCSSRGSIWTLKG</sequence>
<dbReference type="OrthoDB" id="340681at2759"/>
<accession>E1Z7E5</accession>
<dbReference type="AlphaFoldDB" id="E1Z7E5"/>
<dbReference type="eggNOG" id="KOG2354">
    <property type="taxonomic scope" value="Eukaryota"/>
</dbReference>
<dbReference type="Pfam" id="PF04801">
    <property type="entry name" value="RPC5"/>
    <property type="match status" value="1"/>
</dbReference>
<keyword evidence="3" id="KW-1185">Reference proteome</keyword>
<dbReference type="PANTHER" id="PTHR12069">
    <property type="entry name" value="DNA-DIRECTED RNA POLYMERASES III 80 KDA POLYPEPTIDE RNA POLYMERASE III SUBUNIT 5"/>
    <property type="match status" value="1"/>
</dbReference>
<dbReference type="RefSeq" id="XP_005850008.1">
    <property type="nucleotide sequence ID" value="XM_005849946.1"/>
</dbReference>
<dbReference type="KEGG" id="cvr:CHLNCDRAFT_141955"/>
<dbReference type="OMA" id="RPPWRPY"/>
<dbReference type="GO" id="GO:0005666">
    <property type="term" value="C:RNA polymerase III complex"/>
    <property type="evidence" value="ECO:0007669"/>
    <property type="project" value="TreeGrafter"/>
</dbReference>
<gene>
    <name evidence="2" type="ORF">CHLNCDRAFT_141955</name>
</gene>